<evidence type="ECO:0000256" key="1">
    <source>
        <dbReference type="ARBA" id="ARBA00007677"/>
    </source>
</evidence>
<feature type="transmembrane region" description="Helical" evidence="3">
    <location>
        <begin position="7"/>
        <end position="26"/>
    </location>
</feature>
<keyword evidence="3" id="KW-0812">Transmembrane</keyword>
<comment type="caution">
    <text evidence="4">The sequence shown here is derived from an EMBL/GenBank/DDBJ whole genome shotgun (WGS) entry which is preliminary data.</text>
</comment>
<dbReference type="SUPFAM" id="SSF53448">
    <property type="entry name" value="Nucleotide-diphospho-sugar transferases"/>
    <property type="match status" value="1"/>
</dbReference>
<dbReference type="PANTHER" id="PTHR31121">
    <property type="entry name" value="ALPHA-1,2 MANNOSYLTRANSFERASE KTR1"/>
    <property type="match status" value="1"/>
</dbReference>
<proteinExistence type="inferred from homology"/>
<accession>A0ABD3QLM9</accession>
<evidence type="ECO:0000256" key="2">
    <source>
        <dbReference type="ARBA" id="ARBA00022679"/>
    </source>
</evidence>
<evidence type="ECO:0000313" key="4">
    <source>
        <dbReference type="EMBL" id="KAL3800436.1"/>
    </source>
</evidence>
<name>A0ABD3QLM9_9STRA</name>
<evidence type="ECO:0000256" key="3">
    <source>
        <dbReference type="SAM" id="Phobius"/>
    </source>
</evidence>
<comment type="similarity">
    <text evidence="1">Belongs to the glycosyltransferase 15 family.</text>
</comment>
<dbReference type="InterPro" id="IPR002685">
    <property type="entry name" value="Glyco_trans_15"/>
</dbReference>
<keyword evidence="2" id="KW-0808">Transferase</keyword>
<dbReference type="AlphaFoldDB" id="A0ABD3QLM9"/>
<dbReference type="Gene3D" id="3.90.550.10">
    <property type="entry name" value="Spore Coat Polysaccharide Biosynthesis Protein SpsA, Chain A"/>
    <property type="match status" value="1"/>
</dbReference>
<evidence type="ECO:0000313" key="5">
    <source>
        <dbReference type="Proteomes" id="UP001516023"/>
    </source>
</evidence>
<gene>
    <name evidence="4" type="ORF">HJC23_011673</name>
</gene>
<reference evidence="4 5" key="1">
    <citation type="journal article" date="2020" name="G3 (Bethesda)">
        <title>Improved Reference Genome for Cyclotella cryptica CCMP332, a Model for Cell Wall Morphogenesis, Salinity Adaptation, and Lipid Production in Diatoms (Bacillariophyta).</title>
        <authorList>
            <person name="Roberts W.R."/>
            <person name="Downey K.M."/>
            <person name="Ruck E.C."/>
            <person name="Traller J.C."/>
            <person name="Alverson A.J."/>
        </authorList>
    </citation>
    <scope>NUCLEOTIDE SEQUENCE [LARGE SCALE GENOMIC DNA]</scope>
    <source>
        <strain evidence="4 5">CCMP332</strain>
    </source>
</reference>
<evidence type="ECO:0008006" key="6">
    <source>
        <dbReference type="Google" id="ProtNLM"/>
    </source>
</evidence>
<dbReference type="InterPro" id="IPR029044">
    <property type="entry name" value="Nucleotide-diphossugar_trans"/>
</dbReference>
<dbReference type="EMBL" id="JABMIG020000032">
    <property type="protein sequence ID" value="KAL3800436.1"/>
    <property type="molecule type" value="Genomic_DNA"/>
</dbReference>
<organism evidence="4 5">
    <name type="scientific">Cyclotella cryptica</name>
    <dbReference type="NCBI Taxonomy" id="29204"/>
    <lineage>
        <taxon>Eukaryota</taxon>
        <taxon>Sar</taxon>
        <taxon>Stramenopiles</taxon>
        <taxon>Ochrophyta</taxon>
        <taxon>Bacillariophyta</taxon>
        <taxon>Coscinodiscophyceae</taxon>
        <taxon>Thalassiosirophycidae</taxon>
        <taxon>Stephanodiscales</taxon>
        <taxon>Stephanodiscaceae</taxon>
        <taxon>Cyclotella</taxon>
    </lineage>
</organism>
<protein>
    <recommendedName>
        <fullName evidence="6">Hexosyltransferase</fullName>
    </recommendedName>
</protein>
<keyword evidence="3" id="KW-0472">Membrane</keyword>
<sequence length="413" mass="47875">MSSSLRLLMLLIGLISVLQIILFNYLHVHAETKSNNASSTGNKISIATRHKTQSYKHTTDVIVYLAQFKDHSTYGAQYDAHQNAITGLSKLNKSLDLLYTNYVHHFPACHILIFHDASDTPTAEVKSILSKNRPQLQFRQLDGKWWELPYGLKPQDRAKWKRSSFSIGYRHMMRWFAILIWEYLANEGYTHVMRMDDDSYLHSQIKYNLFDYMRDNNKRYGFRMPVVEDSNVPYEMVNAFLKQHPHVASPNLIASYKQNREIAFYNNWFIADILFFLSPPASLLLDVIDKSKIIYTNRTGDLAIHSTVVRLFLHPEQIEYFRDFTYEHMTLCSREICRGCPQNGGVARGIGAHSDEEWFHVVGKHIADRFRDNPKCLVPMGEDFIGADDVRECSRLRSQCGYYLKMLLGVAAP</sequence>
<dbReference type="GO" id="GO:0016740">
    <property type="term" value="F:transferase activity"/>
    <property type="evidence" value="ECO:0007669"/>
    <property type="project" value="UniProtKB-KW"/>
</dbReference>
<dbReference type="Pfam" id="PF01793">
    <property type="entry name" value="Glyco_transf_15"/>
    <property type="match status" value="1"/>
</dbReference>
<keyword evidence="3" id="KW-1133">Transmembrane helix</keyword>
<keyword evidence="5" id="KW-1185">Reference proteome</keyword>
<dbReference type="PANTHER" id="PTHR31121:SF6">
    <property type="entry name" value="ALPHA-1,2 MANNOSYLTRANSFERASE KTR1"/>
    <property type="match status" value="1"/>
</dbReference>
<dbReference type="Proteomes" id="UP001516023">
    <property type="component" value="Unassembled WGS sequence"/>
</dbReference>